<dbReference type="Pfam" id="PF04755">
    <property type="entry name" value="PAP_fibrillin"/>
    <property type="match status" value="1"/>
</dbReference>
<dbReference type="RefSeq" id="XP_022132330.1">
    <property type="nucleotide sequence ID" value="XM_022276638.1"/>
</dbReference>
<dbReference type="KEGG" id="mcha:111005210"/>
<evidence type="ECO:0000259" key="5">
    <source>
        <dbReference type="Pfam" id="PF04755"/>
    </source>
</evidence>
<proteinExistence type="inferred from homology"/>
<evidence type="ECO:0000313" key="6">
    <source>
        <dbReference type="Proteomes" id="UP000504603"/>
    </source>
</evidence>
<protein>
    <submittedName>
        <fullName evidence="7">Probable plastid-lipid-associated protein 8, chloroplastic</fullName>
    </submittedName>
</protein>
<evidence type="ECO:0000256" key="2">
    <source>
        <dbReference type="ARBA" id="ARBA00005845"/>
    </source>
</evidence>
<keyword evidence="3" id="KW-0934">Plastid</keyword>
<organism evidence="6 7">
    <name type="scientific">Momordica charantia</name>
    <name type="common">Bitter gourd</name>
    <name type="synonym">Balsam pear</name>
    <dbReference type="NCBI Taxonomy" id="3673"/>
    <lineage>
        <taxon>Eukaryota</taxon>
        <taxon>Viridiplantae</taxon>
        <taxon>Streptophyta</taxon>
        <taxon>Embryophyta</taxon>
        <taxon>Tracheophyta</taxon>
        <taxon>Spermatophyta</taxon>
        <taxon>Magnoliopsida</taxon>
        <taxon>eudicotyledons</taxon>
        <taxon>Gunneridae</taxon>
        <taxon>Pentapetalae</taxon>
        <taxon>rosids</taxon>
        <taxon>fabids</taxon>
        <taxon>Cucurbitales</taxon>
        <taxon>Cucurbitaceae</taxon>
        <taxon>Momordiceae</taxon>
        <taxon>Momordica</taxon>
    </lineage>
</organism>
<feature type="domain" description="Plastid lipid-associated protein/fibrillin conserved" evidence="5">
    <location>
        <begin position="80"/>
        <end position="202"/>
    </location>
</feature>
<keyword evidence="4" id="KW-0809">Transit peptide</keyword>
<evidence type="ECO:0000256" key="3">
    <source>
        <dbReference type="ARBA" id="ARBA00022640"/>
    </source>
</evidence>
<dbReference type="AlphaFoldDB" id="A0A6J1BS60"/>
<accession>A0A6J1BS60</accession>
<reference evidence="7" key="1">
    <citation type="submission" date="2025-08" db="UniProtKB">
        <authorList>
            <consortium name="RefSeq"/>
        </authorList>
    </citation>
    <scope>IDENTIFICATION</scope>
    <source>
        <strain evidence="7">OHB3-1</strain>
    </source>
</reference>
<gene>
    <name evidence="7" type="primary">LOC111005210</name>
</gene>
<dbReference type="GO" id="GO:0009536">
    <property type="term" value="C:plastid"/>
    <property type="evidence" value="ECO:0007669"/>
    <property type="project" value="UniProtKB-SubCell"/>
</dbReference>
<dbReference type="InterPro" id="IPR039633">
    <property type="entry name" value="PAP"/>
</dbReference>
<evidence type="ECO:0000313" key="7">
    <source>
        <dbReference type="RefSeq" id="XP_022132330.1"/>
    </source>
</evidence>
<evidence type="ECO:0000256" key="1">
    <source>
        <dbReference type="ARBA" id="ARBA00004474"/>
    </source>
</evidence>
<dbReference type="Proteomes" id="UP000504603">
    <property type="component" value="Unplaced"/>
</dbReference>
<dbReference type="OrthoDB" id="45035at2759"/>
<comment type="subcellular location">
    <subcellularLocation>
        <location evidence="1">Plastid</location>
    </subcellularLocation>
</comment>
<keyword evidence="6" id="KW-1185">Reference proteome</keyword>
<dbReference type="InterPro" id="IPR006843">
    <property type="entry name" value="PAP/fibrillin_dom"/>
</dbReference>
<sequence>MISMAASATSVALLPAKSVFRGRVEPSRSKFLASRSTSSVPCQSASISSSSYRRKPLVILASVSTSDPQVRTGPDHLVASILSKVTQSDRGVLLTEEKHKEVAEVAQELQNYCVNEPVKCPLIFGDWDVVYCSVPTSPGGGYRSAVGRIFFKTKEMIQVVEAPDTVKNKVSFSALGFLDGHVSLTGKLKALDDKWIQVVFEPPELKVGGFEFRYGGESEVELQITYIDDKVRLGKGSRGSLFVFRRRV</sequence>
<dbReference type="PANTHER" id="PTHR31906">
    <property type="entry name" value="PLASTID-LIPID-ASSOCIATED PROTEIN 4, CHLOROPLASTIC-RELATED"/>
    <property type="match status" value="1"/>
</dbReference>
<evidence type="ECO:0000256" key="4">
    <source>
        <dbReference type="ARBA" id="ARBA00022946"/>
    </source>
</evidence>
<dbReference type="GeneID" id="111005210"/>
<name>A0A6J1BS60_MOMCH</name>
<comment type="similarity">
    <text evidence="2">Belongs to the PAP/fibrillin family.</text>
</comment>